<organism evidence="1 2">
    <name type="scientific">Zarea fungicola</name>
    <dbReference type="NCBI Taxonomy" id="93591"/>
    <lineage>
        <taxon>Eukaryota</taxon>
        <taxon>Fungi</taxon>
        <taxon>Dikarya</taxon>
        <taxon>Ascomycota</taxon>
        <taxon>Pezizomycotina</taxon>
        <taxon>Sordariomycetes</taxon>
        <taxon>Hypocreomycetidae</taxon>
        <taxon>Hypocreales</taxon>
        <taxon>Cordycipitaceae</taxon>
        <taxon>Zarea</taxon>
    </lineage>
</organism>
<comment type="caution">
    <text evidence="1">The sequence shown here is derived from an EMBL/GenBank/DDBJ whole genome shotgun (WGS) entry which is preliminary data.</text>
</comment>
<proteinExistence type="predicted"/>
<dbReference type="EMBL" id="JANJQO010000104">
    <property type="protein sequence ID" value="KAJ2981914.1"/>
    <property type="molecule type" value="Genomic_DNA"/>
</dbReference>
<evidence type="ECO:0000313" key="2">
    <source>
        <dbReference type="Proteomes" id="UP001143910"/>
    </source>
</evidence>
<keyword evidence="2" id="KW-1185">Reference proteome</keyword>
<dbReference type="Proteomes" id="UP001143910">
    <property type="component" value="Unassembled WGS sequence"/>
</dbReference>
<accession>A0ACC1NS79</accession>
<evidence type="ECO:0000313" key="1">
    <source>
        <dbReference type="EMBL" id="KAJ2981914.1"/>
    </source>
</evidence>
<reference evidence="1" key="1">
    <citation type="submission" date="2022-08" db="EMBL/GenBank/DDBJ databases">
        <title>Genome Sequence of Lecanicillium fungicola.</title>
        <authorList>
            <person name="Buettner E."/>
        </authorList>
    </citation>
    <scope>NUCLEOTIDE SEQUENCE</scope>
    <source>
        <strain evidence="1">Babe33</strain>
    </source>
</reference>
<sequence>MLVFGPQAEPPSESVTDELRLELVNSNALLALREAVQQLPAFWKELVTFDPALSQVPGSEFLGNIKRWLEDDAALQQQEGGSPNHFALALTTLLQFSQYSHYLSRLGHDAHSKVAENLQRGGVQGFCVGFLNAVAVASSRNESDLGAYAAVALRLAVCIGAYVDLDGRYASPRKDYSAVALLWKEANPENERTISGILQRFPGAYISSFNDYSSVTITLKAEDIDRLNDISSEQNFRIKRIGVYGRFHSTSHLPTVEKIMKFVATTDKLKFPDAAELRLPLRDTNNGQLISAGSLTRIALENTLVNVAKWSTTVEASVRDLKRTDIIRYAGFSMFMPPLTLRNLDLRLQSLLDPLTASPLMNGHCTTSQGNGCVNGINGAAESPDLSNYPAHSIAIVGMAGRFPGADSVDDLWDLIMEARSTVEPAPVERLNLPQTGAHANVKWWGNFLKDPTAFDHKFFKKSPREAVAWDPQQRVLLEVIYESLESSGYFGASKLTQPGDFGCYIGAVMNNYYDNLTCHTGTAYATVGTSRCYLSGCMSHYFGWTGPSLTIDTACSSSLVAINSACRAIWSGECSRAVAGGTNVISSPFDYQNLAAAGFLSPSGQCKPFDAAADGYCRGEGVAAVVLKPLKDAIKENDNIFGVIVGSAANQNHNVSQITAPYSPSQVDLYNKVMKHGAVTPEAISYVEAHGTGTGVGDPIEVRSIRDAFGGPDRKSVLHFASIKGNIGHTEATAGIAGLIKVLLMMRHRQIPAQASHSRLNPKLPDFADHRMKIPQSVVPWKASSLVACVNSYGAAGSNSAVVIREKPTSGHSITKEPLSTYPLFISAGSETSLSNYCTKLLQWLKPSVESDSRKDLAAILFNLADRGNHTLQYTLATSVQSLADLEVKLRSGVDGTGTIKIPEKTKSSVLVFGGQESDFIGLSESFYTMYKVFREHLDSVNDLLVSAGLESIYPAVFESSSLKSLPTLHSALFAVQYASAMAWIDSGLQVSAVVGHSFGQLTAFCVSGVLSLADALQLVTGRASIMQKFWGAEPGSMLFLQANRDIVLNILRDFKLEDSSAYVEVACYNGPESHVLVGSSEAIGNLQYYLSTHHSSIRMKKLNVTNGFHSRFTEPMLAHLDALSKRLDWKQPGIYLETTDEHGSIIAPGYDIASKHTRQPVFFANAIERLASKLSPCTWIEAGRGSSVMKMVKNSVPNPELHSFHSPQLTAAAAQDSLTNCTVELWKHGHAVQFWPFNRLEKLQYKYLSLPTIQFDKNRHWLAFTGRTDGADAEARNVDDAEQCCGLLKFVHFQDTAKRKSVFQINPNSERFQKMVGGHVMAGESLAPASLYFEVVCRAAMLLESDEEAIRYVPTVKNLAMRSPIGASITKRILLQLYKLDGPTPSWSFSITTQEIGDKRSDTFEHSTGIVQLRDRKDTESSRDFARFQSLTGHVRLQNLMDHPDAEKMRGSHIYRAFNTVVYYGEPFRGIKEVACVGSEAAGKVQVALPVEDPADQRLCDTPMTDSFMQFAGFLVNYFNNASMETVYVCGKIEHIEIGGDFDPDVGEWLVYSNMSEGGETDAASDVYVFDAKTNKIVMIALGFRFAKMQQSMLQRMLKSVNKVRPTMAQPVDELQPPAAALVAPLVEKTDAKSESQYTGKRQEILQILSNVTDVPLDKLTLYSTLDDLGVDSLMATEVLNDLRAALGITIDLSSFLFFSNVESIVKHVDERLGVFEADTASESSGDSGISDMHEIHPRKEHRGTSPGPIKTGTSDLVAESQPELPSTVAAFEEVRLNYDKLAEAIGAAGFWENAYPPQARLVLAYVVEAFADLGCDLRALESGSQVPAINTLSKHSQLVQQLYRILEDGALVAMNGEGDTYVRTSKEIEGSSAESIYHEIIDIYPQHASINKLVRAVGAQFAACLRGEKEGIQVVFGDRETKKILEDMYEFSPLLRTPTLVLGDFLATAISKANGKGKFRLLEIGAGTGGTTRYIVNLLQTLGVDYEYVFTDISQSLVSTAAKKMKDSPGLKFAVLDIEKPPEERMRDKFHFVIATNCIHATRDLETSLRHAKQLLRPDGALALIEITKNMYWLDIVVGLLEGWWLFEDGREHALVSERHWEQRMKAAGFHEVAWSDGATLESKTVRVIAAFRTSAGTETEKPVKAAMETLVYKKIGKLEIQADVYYPTQTTRFTDRDLPVAMMIHGGSHMIFSRKDVRPAQTRLLLSKGFLPVSVDYRLCPEVSLSEGAMVDVCDALDWCRSQLPAIALQRFGLRVDGQNLVVVGWSSGGQLAMSLAWTAPPRGLQPPSAALVFYAPTDYEDEWWLHPIHPSGAPYKGQEYNVLDSVQEAPITGYGIVGAWEEPISNPNSINDPRCRLILHINWKAQTLPVILNGLPSKSKALQEHSGDRDWNALPQPSMDVIQAASPRAHILDGTYNVPTFFIHGSADDLIPWQQSQETYHTMVQEGVESDIVILDGAPHICDLSSHPDSEGWKATVKGYNFICSRVKYRDQH</sequence>
<gene>
    <name evidence="1" type="ORF">NQ176_g1731</name>
</gene>
<name>A0ACC1NS79_9HYPO</name>
<protein>
    <submittedName>
        <fullName evidence="1">Uncharacterized protein</fullName>
    </submittedName>
</protein>